<dbReference type="PANTHER" id="PTHR23161:SF2">
    <property type="entry name" value="PROTEIN CIP2A"/>
    <property type="match status" value="1"/>
</dbReference>
<sequence>MKTRVDSCYFQALIKLEKLITNCVAATQRLFNNSSEENACILDKELLGVIRATNDIDPTARLSLKNTHLRELLTHCPVLLSAPITSAITRSRLHLMLFNLAFHNIQIRRYLAGEQIQICGPVFECLRLSLREQLGPQNLIDILRLLQVLTYERCLTLGIWTNELISFLLSEVNCSEEPEWMPYCMAILCNLASRSKSVCQRVKKSTSYKAFCHKLLKLLAHDSRIVVVSALVLVGYLDEKLRDTVFCTRNIPQTFQCVFNVLVIGDCLMTRHIAADLLKRLVVSDIPIVSSTPVITSTGKYLVSYPYFEKSIQMVARLLGQIDHRTEESMKIYDILLSFCSLSQMRKPTALAVLKCAPTEQRLTTPIISIYNTAKLSFEEAIIPDIPLNAMRLLRYLLKEAIENGSHVEEFIPVEHIMQLIENSLKTSIETNSDLVTEQCRRISEGLRLAETVSSDDDLRADVLEVVTAPLCSHIVESQMISNPIVVYMGRPAVQRQEPVPNWSVYGVDIVLELSRVLAALKDYSKMHKDQYWKLLKDDRLVPFIAYAVANGNPEMTYKALLLYTHCAQVQAFSTKWLGDLIASCTDTKSLQAFTLQKPCSRNSLERPVNAPDEDLSLTDRKAMEMQVVFDSDSIKQVDELLSKMKSGMDLNDPRVSHLVNVFERKIMILKSRERELEQVIASREDSLRRSERLRLMYSSKESESDLSYFVIRSNCIVFGAQIILVDQILALRGLLDDYERKADETSKTIAALKSENDGLISKTDMLRKENDEKQEALDLLREQLTKITDDNKALVEENKSEREFSTLTKARYDELKVKFEQ</sequence>
<dbReference type="InterPro" id="IPR048701">
    <property type="entry name" value="CIP2A_N"/>
</dbReference>
<reference evidence="4" key="1">
    <citation type="submission" date="2017-02" db="UniProtKB">
        <authorList>
            <consortium name="WormBaseParasite"/>
        </authorList>
    </citation>
    <scope>IDENTIFICATION</scope>
</reference>
<dbReference type="STRING" id="451379.A0A0N5A856"/>
<feature type="coiled-coil region" evidence="1">
    <location>
        <begin position="736"/>
        <end position="798"/>
    </location>
</feature>
<accession>A0A0N5A856</accession>
<evidence type="ECO:0000256" key="1">
    <source>
        <dbReference type="SAM" id="Coils"/>
    </source>
</evidence>
<proteinExistence type="predicted"/>
<organism evidence="3 4">
    <name type="scientific">Syphacia muris</name>
    <dbReference type="NCBI Taxonomy" id="451379"/>
    <lineage>
        <taxon>Eukaryota</taxon>
        <taxon>Metazoa</taxon>
        <taxon>Ecdysozoa</taxon>
        <taxon>Nematoda</taxon>
        <taxon>Chromadorea</taxon>
        <taxon>Rhabditida</taxon>
        <taxon>Spirurina</taxon>
        <taxon>Oxyuridomorpha</taxon>
        <taxon>Oxyuroidea</taxon>
        <taxon>Oxyuridae</taxon>
        <taxon>Syphacia</taxon>
    </lineage>
</organism>
<keyword evidence="3" id="KW-1185">Reference proteome</keyword>
<dbReference type="Pfam" id="PF21044">
    <property type="entry name" value="CIP2A_N"/>
    <property type="match status" value="1"/>
</dbReference>
<evidence type="ECO:0000313" key="4">
    <source>
        <dbReference type="WBParaSite" id="SMUV_0000024001-mRNA-1"/>
    </source>
</evidence>
<protein>
    <submittedName>
        <fullName evidence="4">Protein CIP2A</fullName>
    </submittedName>
</protein>
<evidence type="ECO:0000313" key="3">
    <source>
        <dbReference type="Proteomes" id="UP000046393"/>
    </source>
</evidence>
<dbReference type="PANTHER" id="PTHR23161">
    <property type="entry name" value="PROTEIN CIP2A"/>
    <property type="match status" value="1"/>
</dbReference>
<dbReference type="AlphaFoldDB" id="A0A0N5A856"/>
<dbReference type="InterPro" id="IPR042510">
    <property type="entry name" value="CIP2A"/>
</dbReference>
<dbReference type="SUPFAM" id="SSF48371">
    <property type="entry name" value="ARM repeat"/>
    <property type="match status" value="1"/>
</dbReference>
<name>A0A0N5A856_9BILA</name>
<dbReference type="WBParaSite" id="SMUV_0000024001-mRNA-1">
    <property type="protein sequence ID" value="SMUV_0000024001-mRNA-1"/>
    <property type="gene ID" value="SMUV_0000024001"/>
</dbReference>
<evidence type="ECO:0000259" key="2">
    <source>
        <dbReference type="Pfam" id="PF21044"/>
    </source>
</evidence>
<keyword evidence="1" id="KW-0175">Coiled coil</keyword>
<dbReference type="Proteomes" id="UP000046393">
    <property type="component" value="Unplaced"/>
</dbReference>
<feature type="domain" description="CIP2A N-terminal" evidence="2">
    <location>
        <begin position="140"/>
        <end position="585"/>
    </location>
</feature>
<dbReference type="InterPro" id="IPR016024">
    <property type="entry name" value="ARM-type_fold"/>
</dbReference>